<organism evidence="10 11">
    <name type="scientific">Rugosimonospora africana</name>
    <dbReference type="NCBI Taxonomy" id="556532"/>
    <lineage>
        <taxon>Bacteria</taxon>
        <taxon>Bacillati</taxon>
        <taxon>Actinomycetota</taxon>
        <taxon>Actinomycetes</taxon>
        <taxon>Micromonosporales</taxon>
        <taxon>Micromonosporaceae</taxon>
        <taxon>Rugosimonospora</taxon>
    </lineage>
</organism>
<dbReference type="CDD" id="cd16913">
    <property type="entry name" value="YkuD_like"/>
    <property type="match status" value="1"/>
</dbReference>
<dbReference type="Pfam" id="PF17964">
    <property type="entry name" value="Big_10"/>
    <property type="match status" value="1"/>
</dbReference>
<dbReference type="GO" id="GO:0071972">
    <property type="term" value="F:peptidoglycan L,D-transpeptidase activity"/>
    <property type="evidence" value="ECO:0007669"/>
    <property type="project" value="TreeGrafter"/>
</dbReference>
<dbReference type="PANTHER" id="PTHR30582">
    <property type="entry name" value="L,D-TRANSPEPTIDASE"/>
    <property type="match status" value="1"/>
</dbReference>
<dbReference type="Gene3D" id="2.40.440.10">
    <property type="entry name" value="L,D-transpeptidase catalytic domain-like"/>
    <property type="match status" value="1"/>
</dbReference>
<comment type="pathway">
    <text evidence="1 7">Cell wall biogenesis; peptidoglycan biosynthesis.</text>
</comment>
<comment type="caution">
    <text evidence="10">The sequence shown here is derived from an EMBL/GenBank/DDBJ whole genome shotgun (WGS) entry which is preliminary data.</text>
</comment>
<keyword evidence="3 7" id="KW-0133">Cell shape</keyword>
<dbReference type="GO" id="GO:0018104">
    <property type="term" value="P:peptidoglycan-protein cross-linking"/>
    <property type="evidence" value="ECO:0007669"/>
    <property type="project" value="TreeGrafter"/>
</dbReference>
<keyword evidence="2" id="KW-0808">Transferase</keyword>
<evidence type="ECO:0000259" key="9">
    <source>
        <dbReference type="PROSITE" id="PS52029"/>
    </source>
</evidence>
<feature type="compositionally biased region" description="Pro residues" evidence="8">
    <location>
        <begin position="1"/>
        <end position="17"/>
    </location>
</feature>
<name>A0A8J3QUE0_9ACTN</name>
<dbReference type="PROSITE" id="PS52029">
    <property type="entry name" value="LD_TPASE"/>
    <property type="match status" value="1"/>
</dbReference>
<evidence type="ECO:0000256" key="3">
    <source>
        <dbReference type="ARBA" id="ARBA00022960"/>
    </source>
</evidence>
<dbReference type="GO" id="GO:0016746">
    <property type="term" value="F:acyltransferase activity"/>
    <property type="evidence" value="ECO:0007669"/>
    <property type="project" value="UniProtKB-KW"/>
</dbReference>
<dbReference type="EMBL" id="BONZ01000038">
    <property type="protein sequence ID" value="GIH15893.1"/>
    <property type="molecule type" value="Genomic_DNA"/>
</dbReference>
<evidence type="ECO:0000256" key="8">
    <source>
        <dbReference type="SAM" id="MobiDB-lite"/>
    </source>
</evidence>
<protein>
    <recommendedName>
        <fullName evidence="9">L,D-TPase catalytic domain-containing protein</fullName>
    </recommendedName>
</protein>
<dbReference type="UniPathway" id="UPA00219"/>
<evidence type="ECO:0000313" key="11">
    <source>
        <dbReference type="Proteomes" id="UP000642748"/>
    </source>
</evidence>
<evidence type="ECO:0000256" key="1">
    <source>
        <dbReference type="ARBA" id="ARBA00004752"/>
    </source>
</evidence>
<dbReference type="Pfam" id="PF03734">
    <property type="entry name" value="YkuD"/>
    <property type="match status" value="1"/>
</dbReference>
<evidence type="ECO:0000256" key="4">
    <source>
        <dbReference type="ARBA" id="ARBA00022984"/>
    </source>
</evidence>
<keyword evidence="4 7" id="KW-0573">Peptidoglycan synthesis</keyword>
<dbReference type="PANTHER" id="PTHR30582:SF2">
    <property type="entry name" value="L,D-TRANSPEPTIDASE YCIB-RELATED"/>
    <property type="match status" value="1"/>
</dbReference>
<feature type="active site" description="Proton donor/acceptor" evidence="7">
    <location>
        <position position="203"/>
    </location>
</feature>
<evidence type="ECO:0000256" key="5">
    <source>
        <dbReference type="ARBA" id="ARBA00023315"/>
    </source>
</evidence>
<dbReference type="InterPro" id="IPR038063">
    <property type="entry name" value="Transpep_catalytic_dom"/>
</dbReference>
<evidence type="ECO:0000256" key="6">
    <source>
        <dbReference type="ARBA" id="ARBA00023316"/>
    </source>
</evidence>
<accession>A0A8J3QUE0</accession>
<reference evidence="10" key="1">
    <citation type="submission" date="2021-01" db="EMBL/GenBank/DDBJ databases">
        <title>Whole genome shotgun sequence of Rugosimonospora africana NBRC 104875.</title>
        <authorList>
            <person name="Komaki H."/>
            <person name="Tamura T."/>
        </authorList>
    </citation>
    <scope>NUCLEOTIDE SEQUENCE</scope>
    <source>
        <strain evidence="10">NBRC 104875</strain>
    </source>
</reference>
<evidence type="ECO:0000256" key="2">
    <source>
        <dbReference type="ARBA" id="ARBA00022679"/>
    </source>
</evidence>
<dbReference type="AlphaFoldDB" id="A0A8J3QUE0"/>
<evidence type="ECO:0000313" key="10">
    <source>
        <dbReference type="EMBL" id="GIH15893.1"/>
    </source>
</evidence>
<dbReference type="Proteomes" id="UP000642748">
    <property type="component" value="Unassembled WGS sequence"/>
</dbReference>
<dbReference type="GO" id="GO:0005576">
    <property type="term" value="C:extracellular region"/>
    <property type="evidence" value="ECO:0007669"/>
    <property type="project" value="TreeGrafter"/>
</dbReference>
<gene>
    <name evidence="10" type="ORF">Raf01_40650</name>
</gene>
<dbReference type="GO" id="GO:0071555">
    <property type="term" value="P:cell wall organization"/>
    <property type="evidence" value="ECO:0007669"/>
    <property type="project" value="UniProtKB-UniRule"/>
</dbReference>
<dbReference type="GO" id="GO:0008360">
    <property type="term" value="P:regulation of cell shape"/>
    <property type="evidence" value="ECO:0007669"/>
    <property type="project" value="UniProtKB-UniRule"/>
</dbReference>
<dbReference type="InterPro" id="IPR005490">
    <property type="entry name" value="LD_TPept_cat_dom"/>
</dbReference>
<feature type="domain" description="L,D-TPase catalytic" evidence="9">
    <location>
        <begin position="129"/>
        <end position="245"/>
    </location>
</feature>
<evidence type="ECO:0000256" key="7">
    <source>
        <dbReference type="PROSITE-ProRule" id="PRU01373"/>
    </source>
</evidence>
<proteinExistence type="predicted"/>
<dbReference type="InterPro" id="IPR041280">
    <property type="entry name" value="Big_10"/>
</dbReference>
<keyword evidence="5" id="KW-0012">Acyltransferase</keyword>
<dbReference type="SUPFAM" id="SSF141523">
    <property type="entry name" value="L,D-transpeptidase catalytic domain-like"/>
    <property type="match status" value="1"/>
</dbReference>
<sequence length="276" mass="29534">MPGTKPSPSPSPSPSPVGDPVHVSLLNGDGDVRGVGMPIIAFFNAKLTDAKAFNAATKITANGSPVQGNWYFEETAREGAAMEAHWRPETYWPAHAKIHMDLPVKGVSAGTGLYFDDSLTLDMSTGTAYIGTIDASTLRMTVTADGAQFGTFPVSLGATNTPTSRGVKVIMEKGLDIPMRGPGYYDPHVQFTQRLTYGGEYLHSAPWNVANIGHRSSSNGCTNLLPADAQRLYNTFEIGDVFTYPNANGPAMTIGMGYGDWNVPWSEWQTGGALQI</sequence>
<keyword evidence="6 7" id="KW-0961">Cell wall biogenesis/degradation</keyword>
<keyword evidence="11" id="KW-1185">Reference proteome</keyword>
<feature type="active site" description="Nucleophile" evidence="7">
    <location>
        <position position="221"/>
    </location>
</feature>
<dbReference type="InterPro" id="IPR050979">
    <property type="entry name" value="LD-transpeptidase"/>
</dbReference>
<feature type="region of interest" description="Disordered" evidence="8">
    <location>
        <begin position="1"/>
        <end position="25"/>
    </location>
</feature>
<dbReference type="Gene3D" id="2.60.40.3710">
    <property type="match status" value="1"/>
</dbReference>